<keyword evidence="4 5" id="KW-0732">Signal</keyword>
<gene>
    <name evidence="7" type="ORF">I79_023922</name>
</gene>
<evidence type="ECO:0000256" key="1">
    <source>
        <dbReference type="ARBA" id="ARBA00004613"/>
    </source>
</evidence>
<proteinExistence type="inferred from homology"/>
<evidence type="ECO:0000256" key="4">
    <source>
        <dbReference type="ARBA" id="ARBA00022729"/>
    </source>
</evidence>
<dbReference type="InterPro" id="IPR002450">
    <property type="entry name" value="von_Ebner_gland"/>
</dbReference>
<dbReference type="EMBL" id="JH003228">
    <property type="protein sequence ID" value="EGW10043.1"/>
    <property type="molecule type" value="Genomic_DNA"/>
</dbReference>
<evidence type="ECO:0000256" key="3">
    <source>
        <dbReference type="ARBA" id="ARBA00022525"/>
    </source>
</evidence>
<feature type="domain" description="Lipocalin/cytosolic fatty-acid binding" evidence="6">
    <location>
        <begin position="32"/>
        <end position="166"/>
    </location>
</feature>
<comment type="similarity">
    <text evidence="2">Belongs to the calycin superfamily. Lipocalin family.</text>
</comment>
<comment type="subcellular location">
    <subcellularLocation>
        <location evidence="1">Secreted</location>
    </subcellularLocation>
</comment>
<name>G3IJ89_CRIGR</name>
<evidence type="ECO:0000256" key="5">
    <source>
        <dbReference type="SAM" id="SignalP"/>
    </source>
</evidence>
<dbReference type="PRINTS" id="PR01175">
    <property type="entry name" value="VNEBNERGLAND"/>
</dbReference>
<feature type="chain" id="PRO_5003445616" evidence="5">
    <location>
        <begin position="19"/>
        <end position="202"/>
    </location>
</feature>
<dbReference type="InterPro" id="IPR000566">
    <property type="entry name" value="Lipocln_cytosolic_FA-bd_dom"/>
</dbReference>
<dbReference type="SUPFAM" id="SSF50814">
    <property type="entry name" value="Lipocalins"/>
    <property type="match status" value="1"/>
</dbReference>
<dbReference type="Gene3D" id="2.40.128.20">
    <property type="match status" value="1"/>
</dbReference>
<dbReference type="PANTHER" id="PTHR11430">
    <property type="entry name" value="LIPOCALIN"/>
    <property type="match status" value="1"/>
</dbReference>
<evidence type="ECO:0000313" key="7">
    <source>
        <dbReference type="EMBL" id="EGW10043.1"/>
    </source>
</evidence>
<dbReference type="AlphaFoldDB" id="G3IJ89"/>
<keyword evidence="3" id="KW-0964">Secreted</keyword>
<reference evidence="8" key="1">
    <citation type="journal article" date="2011" name="Nat. Biotechnol.">
        <title>The genomic sequence of the Chinese hamster ovary (CHO)-K1 cell line.</title>
        <authorList>
            <person name="Xu X."/>
            <person name="Nagarajan H."/>
            <person name="Lewis N.E."/>
            <person name="Pan S."/>
            <person name="Cai Z."/>
            <person name="Liu X."/>
            <person name="Chen W."/>
            <person name="Xie M."/>
            <person name="Wang W."/>
            <person name="Hammond S."/>
            <person name="Andersen M.R."/>
            <person name="Neff N."/>
            <person name="Passarelli B."/>
            <person name="Koh W."/>
            <person name="Fan H.C."/>
            <person name="Wang J."/>
            <person name="Gui Y."/>
            <person name="Lee K.H."/>
            <person name="Betenbaugh M.J."/>
            <person name="Quake S.R."/>
            <person name="Famili I."/>
            <person name="Palsson B.O."/>
            <person name="Wang J."/>
        </authorList>
    </citation>
    <scope>NUCLEOTIDE SEQUENCE [LARGE SCALE GENOMIC DNA]</scope>
    <source>
        <strain evidence="8">CHO K1 cell line</strain>
    </source>
</reference>
<evidence type="ECO:0000313" key="8">
    <source>
        <dbReference type="Proteomes" id="UP000001075"/>
    </source>
</evidence>
<dbReference type="PANTHER" id="PTHR11430:SF4">
    <property type="entry name" value="VOMERONASAL SECRETORY PROTEIN 1"/>
    <property type="match status" value="1"/>
</dbReference>
<evidence type="ECO:0000259" key="6">
    <source>
        <dbReference type="Pfam" id="PF00061"/>
    </source>
</evidence>
<dbReference type="InterPro" id="IPR002345">
    <property type="entry name" value="Lipocalin"/>
</dbReference>
<dbReference type="Pfam" id="PF00061">
    <property type="entry name" value="Lipocalin"/>
    <property type="match status" value="1"/>
</dbReference>
<dbReference type="InterPro" id="IPR012674">
    <property type="entry name" value="Calycin"/>
</dbReference>
<dbReference type="Proteomes" id="UP000001075">
    <property type="component" value="Unassembled WGS sequence"/>
</dbReference>
<dbReference type="GO" id="GO:0005615">
    <property type="term" value="C:extracellular space"/>
    <property type="evidence" value="ECO:0007669"/>
    <property type="project" value="TreeGrafter"/>
</dbReference>
<dbReference type="InParanoid" id="G3IJ89"/>
<protein>
    <submittedName>
        <fullName evidence="7">Vomeronasal secretory protein 1</fullName>
    </submittedName>
</protein>
<evidence type="ECO:0000256" key="2">
    <source>
        <dbReference type="ARBA" id="ARBA00006889"/>
    </source>
</evidence>
<dbReference type="STRING" id="10029.G3IJ89"/>
<organism evidence="7 8">
    <name type="scientific">Cricetulus griseus</name>
    <name type="common">Chinese hamster</name>
    <name type="synonym">Cricetulus barabensis griseus</name>
    <dbReference type="NCBI Taxonomy" id="10029"/>
    <lineage>
        <taxon>Eukaryota</taxon>
        <taxon>Metazoa</taxon>
        <taxon>Chordata</taxon>
        <taxon>Craniata</taxon>
        <taxon>Vertebrata</taxon>
        <taxon>Euteleostomi</taxon>
        <taxon>Mammalia</taxon>
        <taxon>Eutheria</taxon>
        <taxon>Euarchontoglires</taxon>
        <taxon>Glires</taxon>
        <taxon>Rodentia</taxon>
        <taxon>Myomorpha</taxon>
        <taxon>Muroidea</taxon>
        <taxon>Cricetidae</taxon>
        <taxon>Cricetinae</taxon>
        <taxon>Cricetulus</taxon>
    </lineage>
</organism>
<sequence length="202" mass="23133">MKTLFLTISFCLVATLQAQDSSPLALNSRHFSGKWFMKALVMKDEIPIKKVSSILVLVLDNGDMEFSMTHMMYGQCFEVTTILEKTDVPGHYSAFEGKSHMQVQLSSVKDHWMLYCDGELEGMSFAVTQLIGRDLKENLEALEEFKEFTQKKGLIPENLVVPEQMDVLSFLEHGGPRLHSSPRWYRQNLCLQDMERVSCWAT</sequence>
<feature type="signal peptide" evidence="5">
    <location>
        <begin position="1"/>
        <end position="18"/>
    </location>
</feature>
<dbReference type="PaxDb" id="10029-XP_007637267.1"/>
<dbReference type="CDD" id="cd19414">
    <property type="entry name" value="lipocalin_1_3_4_13-like"/>
    <property type="match status" value="1"/>
</dbReference>
<dbReference type="FunCoup" id="G3IJ89">
    <property type="interactions" value="14"/>
</dbReference>
<dbReference type="GO" id="GO:0036094">
    <property type="term" value="F:small molecule binding"/>
    <property type="evidence" value="ECO:0007669"/>
    <property type="project" value="InterPro"/>
</dbReference>
<accession>G3IJ89</accession>